<gene>
    <name evidence="1" type="ORF">MEDL_30669</name>
</gene>
<dbReference type="Proteomes" id="UP000683360">
    <property type="component" value="Unassembled WGS sequence"/>
</dbReference>
<accession>A0A8S3S9C8</accession>
<dbReference type="OrthoDB" id="6197893at2759"/>
<sequence>MLKLKLDFENLEKIDDQNHPTKGIRKSRIELSKRIQVSDYVEVSLKDPKRGTTKKFYGMIIETTPLEVKFMKDIANKNIKVWPQVDDISIVEQTQICSDIYTTGKSRRRVLQLKSPEKEGPTFTVKMWGEKAQMPVPVREKSIQLKNIEVVNYKGQMEGNST</sequence>
<organism evidence="1 2">
    <name type="scientific">Mytilus edulis</name>
    <name type="common">Blue mussel</name>
    <dbReference type="NCBI Taxonomy" id="6550"/>
    <lineage>
        <taxon>Eukaryota</taxon>
        <taxon>Metazoa</taxon>
        <taxon>Spiralia</taxon>
        <taxon>Lophotrochozoa</taxon>
        <taxon>Mollusca</taxon>
        <taxon>Bivalvia</taxon>
        <taxon>Autobranchia</taxon>
        <taxon>Pteriomorphia</taxon>
        <taxon>Mytilida</taxon>
        <taxon>Mytiloidea</taxon>
        <taxon>Mytilidae</taxon>
        <taxon>Mytilinae</taxon>
        <taxon>Mytilus</taxon>
    </lineage>
</organism>
<keyword evidence="2" id="KW-1185">Reference proteome</keyword>
<evidence type="ECO:0000313" key="1">
    <source>
        <dbReference type="EMBL" id="CAG2216970.1"/>
    </source>
</evidence>
<name>A0A8S3S9C8_MYTED</name>
<proteinExistence type="predicted"/>
<dbReference type="AlphaFoldDB" id="A0A8S3S9C8"/>
<reference evidence="1" key="1">
    <citation type="submission" date="2021-03" db="EMBL/GenBank/DDBJ databases">
        <authorList>
            <person name="Bekaert M."/>
        </authorList>
    </citation>
    <scope>NUCLEOTIDE SEQUENCE</scope>
</reference>
<evidence type="ECO:0000313" key="2">
    <source>
        <dbReference type="Proteomes" id="UP000683360"/>
    </source>
</evidence>
<dbReference type="EMBL" id="CAJPWZ010001499">
    <property type="protein sequence ID" value="CAG2216970.1"/>
    <property type="molecule type" value="Genomic_DNA"/>
</dbReference>
<protein>
    <submittedName>
        <fullName evidence="1">Uncharacterized protein</fullName>
    </submittedName>
</protein>
<comment type="caution">
    <text evidence="1">The sequence shown here is derived from an EMBL/GenBank/DDBJ whole genome shotgun (WGS) entry which is preliminary data.</text>
</comment>